<feature type="region of interest" description="Disordered" evidence="5">
    <location>
        <begin position="137"/>
        <end position="165"/>
    </location>
</feature>
<feature type="compositionally biased region" description="Low complexity" evidence="5">
    <location>
        <begin position="861"/>
        <end position="871"/>
    </location>
</feature>
<dbReference type="AlphaFoldDB" id="A0A2S4V8N7"/>
<dbReference type="VEuPathDB" id="FungiDB:PSHT_10576"/>
<feature type="compositionally biased region" description="Polar residues" evidence="5">
    <location>
        <begin position="476"/>
        <end position="504"/>
    </location>
</feature>
<feature type="domain" description="Myosin-binding" evidence="6">
    <location>
        <begin position="295"/>
        <end position="354"/>
    </location>
</feature>
<feature type="compositionally biased region" description="Low complexity" evidence="5">
    <location>
        <begin position="137"/>
        <end position="148"/>
    </location>
</feature>
<dbReference type="Proteomes" id="UP000238274">
    <property type="component" value="Unassembled WGS sequence"/>
</dbReference>
<feature type="compositionally biased region" description="Low complexity" evidence="5">
    <location>
        <begin position="517"/>
        <end position="528"/>
    </location>
</feature>
<evidence type="ECO:0000256" key="3">
    <source>
        <dbReference type="ARBA" id="ARBA00022989"/>
    </source>
</evidence>
<feature type="non-terminal residue" evidence="7">
    <location>
        <position position="1"/>
    </location>
</feature>
<dbReference type="EMBL" id="PKSM01000165">
    <property type="protein sequence ID" value="POW05902.1"/>
    <property type="molecule type" value="Genomic_DNA"/>
</dbReference>
<feature type="compositionally biased region" description="Low complexity" evidence="5">
    <location>
        <begin position="1001"/>
        <end position="1019"/>
    </location>
</feature>
<dbReference type="VEuPathDB" id="FungiDB:PSTT_07322"/>
<dbReference type="GO" id="GO:0017022">
    <property type="term" value="F:myosin binding"/>
    <property type="evidence" value="ECO:0007669"/>
    <property type="project" value="InterPro"/>
</dbReference>
<dbReference type="Pfam" id="PF12632">
    <property type="entry name" value="Vezatin"/>
    <property type="match status" value="1"/>
</dbReference>
<gene>
    <name evidence="7" type="ORF">PSHT_10576</name>
</gene>
<feature type="region of interest" description="Disordered" evidence="5">
    <location>
        <begin position="847"/>
        <end position="919"/>
    </location>
</feature>
<keyword evidence="3" id="KW-1133">Transmembrane helix</keyword>
<dbReference type="InterPro" id="IPR026859">
    <property type="entry name" value="Myosin-bd"/>
</dbReference>
<evidence type="ECO:0000256" key="2">
    <source>
        <dbReference type="ARBA" id="ARBA00022692"/>
    </source>
</evidence>
<feature type="region of interest" description="Disordered" evidence="5">
    <location>
        <begin position="717"/>
        <end position="754"/>
    </location>
</feature>
<keyword evidence="8" id="KW-1185">Reference proteome</keyword>
<evidence type="ECO:0000256" key="5">
    <source>
        <dbReference type="SAM" id="MobiDB-lite"/>
    </source>
</evidence>
<evidence type="ECO:0000256" key="4">
    <source>
        <dbReference type="ARBA" id="ARBA00023136"/>
    </source>
</evidence>
<keyword evidence="2" id="KW-0812">Transmembrane</keyword>
<reference evidence="8" key="2">
    <citation type="journal article" date="2018" name="BMC Genomics">
        <title>Genomic insights into host adaptation between the wheat stripe rust pathogen (Puccinia striiformis f. sp. tritici) and the barley stripe rust pathogen (Puccinia striiformis f. sp. hordei).</title>
        <authorList>
            <person name="Xia C."/>
            <person name="Wang M."/>
            <person name="Yin C."/>
            <person name="Cornejo O.E."/>
            <person name="Hulbert S.H."/>
            <person name="Chen X."/>
        </authorList>
    </citation>
    <scope>NUCLEOTIDE SEQUENCE [LARGE SCALE GENOMIC DNA]</scope>
    <source>
        <strain evidence="8">93TX-2</strain>
    </source>
</reference>
<evidence type="ECO:0000313" key="7">
    <source>
        <dbReference type="EMBL" id="POW05902.1"/>
    </source>
</evidence>
<accession>A0A2S4V8N7</accession>
<name>A0A2S4V8N7_9BASI</name>
<feature type="region of interest" description="Disordered" evidence="5">
    <location>
        <begin position="989"/>
        <end position="1035"/>
    </location>
</feature>
<comment type="caution">
    <text evidence="7">The sequence shown here is derived from an EMBL/GenBank/DDBJ whole genome shotgun (WGS) entry which is preliminary data.</text>
</comment>
<feature type="compositionally biased region" description="Low complexity" evidence="5">
    <location>
        <begin position="597"/>
        <end position="610"/>
    </location>
</feature>
<dbReference type="GO" id="GO:0012505">
    <property type="term" value="C:endomembrane system"/>
    <property type="evidence" value="ECO:0007669"/>
    <property type="project" value="UniProtKB-SubCell"/>
</dbReference>
<keyword evidence="4" id="KW-0472">Membrane</keyword>
<feature type="compositionally biased region" description="Acidic residues" evidence="5">
    <location>
        <begin position="894"/>
        <end position="903"/>
    </location>
</feature>
<evidence type="ECO:0000256" key="1">
    <source>
        <dbReference type="ARBA" id="ARBA00004308"/>
    </source>
</evidence>
<feature type="compositionally biased region" description="Polar residues" evidence="5">
    <location>
        <begin position="529"/>
        <end position="575"/>
    </location>
</feature>
<feature type="region of interest" description="Disordered" evidence="5">
    <location>
        <begin position="435"/>
        <end position="640"/>
    </location>
</feature>
<proteinExistence type="predicted"/>
<reference evidence="8" key="3">
    <citation type="journal article" date="2018" name="Mol. Plant Microbe Interact.">
        <title>Genome sequence resources for the wheat stripe rust pathogen (Puccinia striiformis f. sp. tritici) and the barley stripe rust pathogen (Puccinia striiformis f. sp. hordei).</title>
        <authorList>
            <person name="Xia C."/>
            <person name="Wang M."/>
            <person name="Yin C."/>
            <person name="Cornejo O.E."/>
            <person name="Hulbert S.H."/>
            <person name="Chen X."/>
        </authorList>
    </citation>
    <scope>NUCLEOTIDE SEQUENCE [LARGE SCALE GENOMIC DNA]</scope>
    <source>
        <strain evidence="8">93TX-2</strain>
    </source>
</reference>
<reference evidence="7 8" key="1">
    <citation type="submission" date="2017-12" db="EMBL/GenBank/DDBJ databases">
        <title>Gene loss provides genomic basis for host adaptation in cereal stripe rust fungi.</title>
        <authorList>
            <person name="Xia C."/>
        </authorList>
    </citation>
    <scope>NUCLEOTIDE SEQUENCE [LARGE SCALE GENOMIC DNA]</scope>
    <source>
        <strain evidence="7 8">93TX-2</strain>
    </source>
</reference>
<protein>
    <recommendedName>
        <fullName evidence="6">Myosin-binding domain-containing protein</fullName>
    </recommendedName>
</protein>
<dbReference type="OrthoDB" id="21151at2759"/>
<sequence length="1057" mass="116430">PFNQPTQSITPTQPIQDGRAYHLFRLSTGNLPQPICTKRVHQARCNCNCNSNLNRTTIMTEENNDYQYNPLSQSQEHPPLLNRLQVPLIQLLNRLSSIPFLTKNPLHLMFSKLKTYLSSQSLLTRLPSLNLNFNINNNNSDQHSSSSDRLLDNSPQAEPNNADPTENQLSERLKYLICSSFLLNPGLQPDFYDSHPTPPMVSELASFDESSSSHISSLRPNLAFDFIASFRFFRPHPRLVLGLSTLLILISYHVSPRWALFSLPVIALAIFRPRTLSPYHHHLRHIDIIPHLSPQTLQLKIQSALVPEIAKLVNKSQALDLRVSRAIGAVKEIECVALGLGLSNPMPPVSRLETAAFAFAAPSAHPSTPDLSHDNLHALGVRKVLQRVLDQARHEFENTAVELETVISNSSRNEPTSSAGSSTLAALMEMYGCSRLSPQESQSNLRGSTSERARRQAWRASLHSRIPDNPSLLSAAGTNDHLNMTSTPPSSKRLSLQTPVSPSHSAPFESETRKHVSLSSRNSRSRSSYITPSQSHESQLRSTDSASPTEESTNRRSPGSRPVSFQVTYSPTPSSLDGRRSSLRIPVGRSPKPRPCSMSAASFRTLSSSSPISHARGSPELYPEINLTSSPTQPLQEPGSPVIERVVPYSLAALQNSFERMHISRKRLMCCLLALDFTLFTPNTLAMWQDTLETVQGLLKTVETLGGELTAGMTVEFGPGSFETTPVARSVPNSRNSIREEPEDQSTDIRDFAPPIPEAAKKDKRHGELMSQMQVMDLALRAISAKMKVCVEELEKESQGESQHGQRAISVHESIRGDLESLAREWDESRSKIRIVVEGEKIVTPGRSRLRPHSLDSNEGSLSMSSGRASSIYSTEPLTPVSEGGSVDLYGSEDNSDDGEDDSGPLLAPTTRAQSMNPPPGLEELLAGAIGPIRNKSDRRSAQIYDQPIHRLEGRNSIGLASPLSHNNTTIKPLKLSAEEQLELTRRRRESVTFTPRSRPHSLLHLPPPSSSSSPSPLHTQLINNHPTGGQGASMVTELKDVLSALKTRRASSIDVQ</sequence>
<comment type="subcellular location">
    <subcellularLocation>
        <location evidence="1">Endomembrane system</location>
    </subcellularLocation>
</comment>
<feature type="compositionally biased region" description="Polar residues" evidence="5">
    <location>
        <begin position="626"/>
        <end position="635"/>
    </location>
</feature>
<evidence type="ECO:0000313" key="8">
    <source>
        <dbReference type="Proteomes" id="UP000238274"/>
    </source>
</evidence>
<feature type="compositionally biased region" description="Polar residues" evidence="5">
    <location>
        <begin position="436"/>
        <end position="448"/>
    </location>
</feature>
<feature type="compositionally biased region" description="Polar residues" evidence="5">
    <location>
        <begin position="153"/>
        <end position="165"/>
    </location>
</feature>
<organism evidence="7 8">
    <name type="scientific">Puccinia striiformis</name>
    <dbReference type="NCBI Taxonomy" id="27350"/>
    <lineage>
        <taxon>Eukaryota</taxon>
        <taxon>Fungi</taxon>
        <taxon>Dikarya</taxon>
        <taxon>Basidiomycota</taxon>
        <taxon>Pucciniomycotina</taxon>
        <taxon>Pucciniomycetes</taxon>
        <taxon>Pucciniales</taxon>
        <taxon>Pucciniaceae</taxon>
        <taxon>Puccinia</taxon>
    </lineage>
</organism>
<evidence type="ECO:0000259" key="6">
    <source>
        <dbReference type="Pfam" id="PF12632"/>
    </source>
</evidence>